<dbReference type="GO" id="GO:0016301">
    <property type="term" value="F:kinase activity"/>
    <property type="evidence" value="ECO:0007669"/>
    <property type="project" value="UniProtKB-KW"/>
</dbReference>
<feature type="domain" description="Carbohydrate kinase FGGY N-terminal" evidence="4">
    <location>
        <begin position="36"/>
        <end position="302"/>
    </location>
</feature>
<dbReference type="SUPFAM" id="SSF53067">
    <property type="entry name" value="Actin-like ATPase domain"/>
    <property type="match status" value="2"/>
</dbReference>
<evidence type="ECO:0008006" key="8">
    <source>
        <dbReference type="Google" id="ProtNLM"/>
    </source>
</evidence>
<reference evidence="6" key="1">
    <citation type="submission" date="2022-06" db="EMBL/GenBank/DDBJ databases">
        <authorList>
            <person name="Berger JAMES D."/>
            <person name="Berger JAMES D."/>
        </authorList>
    </citation>
    <scope>NUCLEOTIDE SEQUENCE [LARGE SCALE GENOMIC DNA]</scope>
</reference>
<evidence type="ECO:0000313" key="6">
    <source>
        <dbReference type="Proteomes" id="UP000050792"/>
    </source>
</evidence>
<dbReference type="WBParaSite" id="SRDH1_52720.10">
    <property type="protein sequence ID" value="SRDH1_52720.10"/>
    <property type="gene ID" value="SRDH1_52720"/>
</dbReference>
<dbReference type="InterPro" id="IPR018485">
    <property type="entry name" value="FGGY_C"/>
</dbReference>
<dbReference type="GO" id="GO:0006641">
    <property type="term" value="P:triglyceride metabolic process"/>
    <property type="evidence" value="ECO:0007669"/>
    <property type="project" value="TreeGrafter"/>
</dbReference>
<dbReference type="GO" id="GO:0006071">
    <property type="term" value="P:glycerol metabolic process"/>
    <property type="evidence" value="ECO:0007669"/>
    <property type="project" value="TreeGrafter"/>
</dbReference>
<keyword evidence="2" id="KW-0808">Transferase</keyword>
<keyword evidence="3" id="KW-0418">Kinase</keyword>
<dbReference type="Pfam" id="PF02782">
    <property type="entry name" value="FGGY_C"/>
    <property type="match status" value="1"/>
</dbReference>
<evidence type="ECO:0000259" key="4">
    <source>
        <dbReference type="Pfam" id="PF00370"/>
    </source>
</evidence>
<dbReference type="AlphaFoldDB" id="A0AA85FIQ8"/>
<dbReference type="InterPro" id="IPR018484">
    <property type="entry name" value="FGGY_N"/>
</dbReference>
<dbReference type="PANTHER" id="PTHR10196:SF68">
    <property type="entry name" value="GLYCEROL KINASE 5-RELATED"/>
    <property type="match status" value="1"/>
</dbReference>
<protein>
    <recommendedName>
        <fullName evidence="8">Glycerol kinase</fullName>
    </recommendedName>
</protein>
<keyword evidence="6" id="KW-1185">Reference proteome</keyword>
<evidence type="ECO:0000313" key="7">
    <source>
        <dbReference type="WBParaSite" id="SRDH1_52720.10"/>
    </source>
</evidence>
<sequence>MYALSLFPKYKFDIYVSCFLTCCVEIGSQQTVSKFILGVDFGSTHACARVYTMDLKVVGCSSTKVPRLERPDGACELDPEAVWESFCKLLDEALQDAEINPDRINCIGISVQRNSLLLWDKKTSNPRTRVITWQDTRSLDLAKKLNHSFIFRSMKTAGHMLYWMTHQSRFKALASYHFKTALACIRLKYLLNEKPKLIDECRKGLLCYGCLETWLLWRLTGGKTFATDVSCASVTGMYDSFSRKWSRPILASLGIPANILPGVYPSSYYYGTVQNGPLGYSSNPSLSIPITGIIGDAQAATLTENCLSPFQAKLTLGTGMFLNLISGSRALALMNGFYPVIGWASGQAYFDSVPTFEIDSTSSSSESPSSVLSTSRSVHLDNLTYLVEGFYPHAGTLIDWLKSESLDEKATRENIFYIPLLRNTLRNHQNTLVDEKLNRKSFYGPDGLVIGLDYSKSADKLLVARVFIESIAFCTKLMLENYRKQTRISPSILYVNGNVARSNWLLQRMSNTIGIPVERRGLEECSCLGAAIVAGVGAGLWPSFFAATDSLHKRLHSEANSLPSVDINDANLNKRNNKSNSHELYRRFMPESSEICISIKKRYHIWSHLRASYLPKTSTGLKLV</sequence>
<dbReference type="PANTHER" id="PTHR10196">
    <property type="entry name" value="SUGAR KINASE"/>
    <property type="match status" value="1"/>
</dbReference>
<evidence type="ECO:0000256" key="3">
    <source>
        <dbReference type="ARBA" id="ARBA00022777"/>
    </source>
</evidence>
<comment type="similarity">
    <text evidence="1">Belongs to the FGGY kinase family.</text>
</comment>
<dbReference type="Proteomes" id="UP000050792">
    <property type="component" value="Unassembled WGS sequence"/>
</dbReference>
<dbReference type="InterPro" id="IPR043129">
    <property type="entry name" value="ATPase_NBD"/>
</dbReference>
<dbReference type="FunFam" id="3.30.420.40:FF:000102">
    <property type="entry name" value="Putative glycerol kinase 5"/>
    <property type="match status" value="1"/>
</dbReference>
<name>A0AA85FIQ8_9TREM</name>
<dbReference type="GO" id="GO:0046167">
    <property type="term" value="P:glycerol-3-phosphate biosynthetic process"/>
    <property type="evidence" value="ECO:0007669"/>
    <property type="project" value="TreeGrafter"/>
</dbReference>
<reference evidence="7" key="2">
    <citation type="submission" date="2023-11" db="UniProtKB">
        <authorList>
            <consortium name="WormBaseParasite"/>
        </authorList>
    </citation>
    <scope>IDENTIFICATION</scope>
</reference>
<dbReference type="GO" id="GO:0005739">
    <property type="term" value="C:mitochondrion"/>
    <property type="evidence" value="ECO:0007669"/>
    <property type="project" value="TreeGrafter"/>
</dbReference>
<accession>A0AA85FIQ8</accession>
<dbReference type="Gene3D" id="3.30.420.40">
    <property type="match status" value="2"/>
</dbReference>
<dbReference type="Pfam" id="PF00370">
    <property type="entry name" value="FGGY_N"/>
    <property type="match status" value="1"/>
</dbReference>
<evidence type="ECO:0000256" key="1">
    <source>
        <dbReference type="ARBA" id="ARBA00009156"/>
    </source>
</evidence>
<feature type="domain" description="Carbohydrate kinase FGGY C-terminal" evidence="5">
    <location>
        <begin position="383"/>
        <end position="537"/>
    </location>
</feature>
<evidence type="ECO:0000256" key="2">
    <source>
        <dbReference type="ARBA" id="ARBA00022679"/>
    </source>
</evidence>
<proteinExistence type="inferred from homology"/>
<evidence type="ECO:0000259" key="5">
    <source>
        <dbReference type="Pfam" id="PF02782"/>
    </source>
</evidence>
<organism evidence="6 7">
    <name type="scientific">Schistosoma rodhaini</name>
    <dbReference type="NCBI Taxonomy" id="6188"/>
    <lineage>
        <taxon>Eukaryota</taxon>
        <taxon>Metazoa</taxon>
        <taxon>Spiralia</taxon>
        <taxon>Lophotrochozoa</taxon>
        <taxon>Platyhelminthes</taxon>
        <taxon>Trematoda</taxon>
        <taxon>Digenea</taxon>
        <taxon>Strigeidida</taxon>
        <taxon>Schistosomatoidea</taxon>
        <taxon>Schistosomatidae</taxon>
        <taxon>Schistosoma</taxon>
    </lineage>
</organism>